<sequence length="122" mass="13234">MTISPESPSFTINEAHLPHIPSSSTSSSSMYAIRTPSPIRFRLLESPSSDIDGITLTEMVEVHCPPTNALDVRVNMEHLLVEDQNGVGVTDEFASQNNNTSCSMSSTLTDSKTVDVRTPIIV</sequence>
<dbReference type="AlphaFoldDB" id="A0A034WC02"/>
<reference evidence="2" key="1">
    <citation type="journal article" date="2014" name="BMC Genomics">
        <title>Characterizing the developmental transcriptome of the oriental fruit fly, Bactrocera dorsalis (Diptera: Tephritidae) through comparative genomic analysis with Drosophila melanogaster utilizing modENCODE datasets.</title>
        <authorList>
            <person name="Geib S.M."/>
            <person name="Calla B."/>
            <person name="Hall B."/>
            <person name="Hou S."/>
            <person name="Manoukis N.C."/>
        </authorList>
    </citation>
    <scope>NUCLEOTIDE SEQUENCE</scope>
    <source>
        <strain evidence="2">Punador</strain>
    </source>
</reference>
<name>A0A034WC02_BACDO</name>
<feature type="compositionally biased region" description="Polar residues" evidence="1">
    <location>
        <begin position="1"/>
        <end position="12"/>
    </location>
</feature>
<proteinExistence type="predicted"/>
<dbReference type="OrthoDB" id="8032648at2759"/>
<accession>A0A034WC02</accession>
<evidence type="ECO:0000256" key="1">
    <source>
        <dbReference type="SAM" id="MobiDB-lite"/>
    </source>
</evidence>
<dbReference type="RefSeq" id="XP_019844893.3">
    <property type="nucleotide sequence ID" value="XM_019989334.3"/>
</dbReference>
<gene>
    <name evidence="2" type="primary">Y1760</name>
</gene>
<feature type="region of interest" description="Disordered" evidence="1">
    <location>
        <begin position="1"/>
        <end position="31"/>
    </location>
</feature>
<dbReference type="KEGG" id="bdr:109579383"/>
<organism evidence="2">
    <name type="scientific">Bactrocera dorsalis</name>
    <name type="common">Oriental fruit fly</name>
    <name type="synonym">Dacus dorsalis</name>
    <dbReference type="NCBI Taxonomy" id="27457"/>
    <lineage>
        <taxon>Eukaryota</taxon>
        <taxon>Metazoa</taxon>
        <taxon>Ecdysozoa</taxon>
        <taxon>Arthropoda</taxon>
        <taxon>Hexapoda</taxon>
        <taxon>Insecta</taxon>
        <taxon>Pterygota</taxon>
        <taxon>Neoptera</taxon>
        <taxon>Endopterygota</taxon>
        <taxon>Diptera</taxon>
        <taxon>Brachycera</taxon>
        <taxon>Muscomorpha</taxon>
        <taxon>Tephritoidea</taxon>
        <taxon>Tephritidae</taxon>
        <taxon>Bactrocera</taxon>
        <taxon>Bactrocera</taxon>
    </lineage>
</organism>
<protein>
    <submittedName>
        <fullName evidence="2">Putative G-protein coupled receptor CG31760</fullName>
    </submittedName>
</protein>
<keyword evidence="2" id="KW-0675">Receptor</keyword>
<dbReference type="EMBL" id="GAKP01007100">
    <property type="protein sequence ID" value="JAC51852.1"/>
    <property type="molecule type" value="Transcribed_RNA"/>
</dbReference>
<evidence type="ECO:0000313" key="2">
    <source>
        <dbReference type="EMBL" id="JAC51852.1"/>
    </source>
</evidence>